<keyword evidence="5 10" id="KW-0349">Heme</keyword>
<dbReference type="PANTHER" id="PTHR42821:SF1">
    <property type="entry name" value="CATALASE-B"/>
    <property type="match status" value="1"/>
</dbReference>
<keyword evidence="9 10" id="KW-0376">Hydrogen peroxide</keyword>
<dbReference type="InterPro" id="IPR010582">
    <property type="entry name" value="Catalase_immune_responsive"/>
</dbReference>
<dbReference type="SMART" id="SM01060">
    <property type="entry name" value="Catalase"/>
    <property type="match status" value="1"/>
</dbReference>
<dbReference type="InterPro" id="IPR029062">
    <property type="entry name" value="Class_I_gatase-like"/>
</dbReference>
<dbReference type="GO" id="GO:0046872">
    <property type="term" value="F:metal ion binding"/>
    <property type="evidence" value="ECO:0007669"/>
    <property type="project" value="UniProtKB-KW"/>
</dbReference>
<evidence type="ECO:0000256" key="9">
    <source>
        <dbReference type="ARBA" id="ARBA00023324"/>
    </source>
</evidence>
<reference evidence="17 18" key="1">
    <citation type="journal article" date="2018" name="PLoS Pathog.">
        <title>Evolution of structural diversity of trichothecenes, a family of toxins produced by plant pathogenic and entomopathogenic fungi.</title>
        <authorList>
            <person name="Proctor R.H."/>
            <person name="McCormick S.P."/>
            <person name="Kim H.S."/>
            <person name="Cardoza R.E."/>
            <person name="Stanley A.M."/>
            <person name="Lindo L."/>
            <person name="Kelly A."/>
            <person name="Brown D.W."/>
            <person name="Lee T."/>
            <person name="Vaughan M.M."/>
            <person name="Alexander N.J."/>
            <person name="Busman M."/>
            <person name="Gutierrez S."/>
        </authorList>
    </citation>
    <scope>NUCLEOTIDE SEQUENCE [LARGE SCALE GENOMIC DNA]</scope>
    <source>
        <strain evidence="17 18">NRRL 13405</strain>
    </source>
</reference>
<evidence type="ECO:0000256" key="14">
    <source>
        <dbReference type="RuleBase" id="RU004142"/>
    </source>
</evidence>
<dbReference type="GO" id="GO:0006979">
    <property type="term" value="P:response to oxidative stress"/>
    <property type="evidence" value="ECO:0007669"/>
    <property type="project" value="InterPro"/>
</dbReference>
<dbReference type="SUPFAM" id="SSF52317">
    <property type="entry name" value="Class I glutamine amidotransferase-like"/>
    <property type="match status" value="1"/>
</dbReference>
<feature type="active site" evidence="11">
    <location>
        <position position="88"/>
    </location>
</feature>
<dbReference type="InterPro" id="IPR041399">
    <property type="entry name" value="Catalase_large_C"/>
</dbReference>
<keyword evidence="18" id="KW-1185">Reference proteome</keyword>
<feature type="domain" description="Catalase core" evidence="16">
    <location>
        <begin position="38"/>
        <end position="458"/>
    </location>
</feature>
<dbReference type="InterPro" id="IPR043156">
    <property type="entry name" value="Catalase_clade2_helical"/>
</dbReference>
<organism evidence="17 18">
    <name type="scientific">Fusarium flagelliforme</name>
    <dbReference type="NCBI Taxonomy" id="2675880"/>
    <lineage>
        <taxon>Eukaryota</taxon>
        <taxon>Fungi</taxon>
        <taxon>Dikarya</taxon>
        <taxon>Ascomycota</taxon>
        <taxon>Pezizomycotina</taxon>
        <taxon>Sordariomycetes</taxon>
        <taxon>Hypocreomycetidae</taxon>
        <taxon>Hypocreales</taxon>
        <taxon>Nectriaceae</taxon>
        <taxon>Fusarium</taxon>
        <taxon>Fusarium incarnatum-equiseti species complex</taxon>
    </lineage>
</organism>
<comment type="caution">
    <text evidence="17">The sequence shown here is derived from an EMBL/GenBank/DDBJ whole genome shotgun (WGS) entry which is preliminary data.</text>
</comment>
<dbReference type="Pfam" id="PF00199">
    <property type="entry name" value="Catalase"/>
    <property type="match status" value="2"/>
</dbReference>
<comment type="similarity">
    <text evidence="2 10 13">Belongs to the catalase family.</text>
</comment>
<name>A0A395MER4_9HYPO</name>
<evidence type="ECO:0000256" key="2">
    <source>
        <dbReference type="ARBA" id="ARBA00005329"/>
    </source>
</evidence>
<accession>A0A395MER4</accession>
<evidence type="ECO:0000256" key="4">
    <source>
        <dbReference type="ARBA" id="ARBA00022559"/>
    </source>
</evidence>
<dbReference type="GO" id="GO:0005829">
    <property type="term" value="C:cytosol"/>
    <property type="evidence" value="ECO:0007669"/>
    <property type="project" value="TreeGrafter"/>
</dbReference>
<dbReference type="STRING" id="2594813.A0A395MER4"/>
<dbReference type="PANTHER" id="PTHR42821">
    <property type="entry name" value="CATALASE"/>
    <property type="match status" value="1"/>
</dbReference>
<protein>
    <recommendedName>
        <fullName evidence="3 10">Catalase</fullName>
        <ecNumber evidence="3 10">1.11.1.6</ecNumber>
    </recommendedName>
</protein>
<comment type="function">
    <text evidence="14">Catalyzes the degradation of hydrogen peroxide (H(2)O(2)) generated by peroxisomal oxidases to water and oxygen, thereby protecting cells from the toxic effects of hydrogen peroxide.</text>
</comment>
<dbReference type="FunFam" id="2.40.180.10:FF:000003">
    <property type="entry name" value="Catalase"/>
    <property type="match status" value="1"/>
</dbReference>
<dbReference type="InterPro" id="IPR011614">
    <property type="entry name" value="Catalase_core"/>
</dbReference>
<dbReference type="InterPro" id="IPR002226">
    <property type="entry name" value="Catalase_haem_BS"/>
</dbReference>
<evidence type="ECO:0000256" key="1">
    <source>
        <dbReference type="ARBA" id="ARBA00001971"/>
    </source>
</evidence>
<dbReference type="PROSITE" id="PS00438">
    <property type="entry name" value="CATALASE_2"/>
    <property type="match status" value="1"/>
</dbReference>
<dbReference type="Pfam" id="PF06628">
    <property type="entry name" value="Catalase-rel"/>
    <property type="match status" value="1"/>
</dbReference>
<keyword evidence="6 10" id="KW-0479">Metal-binding</keyword>
<dbReference type="EMBL" id="PXXK01000307">
    <property type="protein sequence ID" value="RFN46325.1"/>
    <property type="molecule type" value="Genomic_DNA"/>
</dbReference>
<dbReference type="PROSITE" id="PS51402">
    <property type="entry name" value="CATALASE_3"/>
    <property type="match status" value="1"/>
</dbReference>
<keyword evidence="8 10" id="KW-0408">Iron</keyword>
<dbReference type="InterPro" id="IPR024708">
    <property type="entry name" value="Catalase_AS"/>
</dbReference>
<dbReference type="SUPFAM" id="SSF56634">
    <property type="entry name" value="Heme-dependent catalase-like"/>
    <property type="match status" value="1"/>
</dbReference>
<evidence type="ECO:0000256" key="15">
    <source>
        <dbReference type="SAM" id="MobiDB-lite"/>
    </source>
</evidence>
<feature type="region of interest" description="Disordered" evidence="15">
    <location>
        <begin position="547"/>
        <end position="566"/>
    </location>
</feature>
<dbReference type="Pfam" id="PF18011">
    <property type="entry name" value="Catalase_C"/>
    <property type="match status" value="1"/>
</dbReference>
<sequence length="768" mass="86184">MSDTVTGAIKHAVMGHKNDKIDQLKANMVEPSENTRITSDFGVKQNNTDQWLRVATEDQTGPSLLEDTFGREKIHRFDHERIPERVVHARGAGAHGTFRLFESAADVTKAGFLTDTSRETPIFVRFSTVLGSRGSADTVRDVRGFAIKFYTQEDITSPLKPSRNRFTLKQRFECGKRKCASVNCVQDLVGNNIPVFFIQDAMKFPDVIHAGKPEPHNEVPQAQSAHNNFWDFMFEHSEATHMHTWAMSDRTIPRSYRMMQGFGVNTFTLINEKGERRFVKFHWTPELGVHSLVWDEALKLAGQDPDFHRKDLHEAIENGAFPKWKFGIQVLEESQEHDFDFDILDATKVWPEDLIPVRYIGELELNRTVDEYFTETEQVAFCTSHLVPGIGASDDPLLQGRNFSYQDTQLSRLGINWEELPINKPVCPVMNFNRDGAMRHTITKGKVNYWPNRFSAQPPATAEEGAYVDYAAKVAGMKQRTLSKKFKDHFSQAQLFYNSLSEIEKAHVQAAYSFELDHCDEAIVYERLTQRLGEIDGDLANTIAEMVGGKKPSNSKPNPGKKAKNLSQLDFLPETPTIKSRRIAILIADGYDPVAFNAMYAAIKAQSALPFVIAPRRSPIFAAGEDSSSSSAITPDHHFEGQRSTMFDAIFVPGGEKSIQTLSKNGRAVHYIREAFGHLKTIGGTGEAVEFINKAIQLDEIALSSTDGSGVVESYGVVTLKNASPDSLKEVITVASDAKGFLEKFIYNVSCHRNWKRELDGLNTMVAY</sequence>
<evidence type="ECO:0000259" key="16">
    <source>
        <dbReference type="SMART" id="SM01060"/>
    </source>
</evidence>
<evidence type="ECO:0000256" key="10">
    <source>
        <dbReference type="PIRNR" id="PIRNR038927"/>
    </source>
</evidence>
<evidence type="ECO:0000313" key="17">
    <source>
        <dbReference type="EMBL" id="RFN46325.1"/>
    </source>
</evidence>
<comment type="cofactor">
    <cofactor evidence="1 10 12">
        <name>heme</name>
        <dbReference type="ChEBI" id="CHEBI:30413"/>
    </cofactor>
</comment>
<dbReference type="InterPro" id="IPR024712">
    <property type="entry name" value="Catalase_clade2"/>
</dbReference>
<dbReference type="InterPro" id="IPR020835">
    <property type="entry name" value="Catalase_sf"/>
</dbReference>
<comment type="catalytic activity">
    <reaction evidence="10 13">
        <text>2 H2O2 = O2 + 2 H2O</text>
        <dbReference type="Rhea" id="RHEA:20309"/>
        <dbReference type="ChEBI" id="CHEBI:15377"/>
        <dbReference type="ChEBI" id="CHEBI:15379"/>
        <dbReference type="ChEBI" id="CHEBI:16240"/>
        <dbReference type="EC" id="1.11.1.6"/>
    </reaction>
</comment>
<dbReference type="Gene3D" id="2.40.180.10">
    <property type="entry name" value="Catalase core domain"/>
    <property type="match status" value="1"/>
</dbReference>
<evidence type="ECO:0000256" key="7">
    <source>
        <dbReference type="ARBA" id="ARBA00023002"/>
    </source>
</evidence>
<evidence type="ECO:0000256" key="11">
    <source>
        <dbReference type="PIRSR" id="PIRSR038927-1"/>
    </source>
</evidence>
<dbReference type="GO" id="GO:0004096">
    <property type="term" value="F:catalase activity"/>
    <property type="evidence" value="ECO:0007669"/>
    <property type="project" value="UniProtKB-UniRule"/>
</dbReference>
<feature type="compositionally biased region" description="Low complexity" evidence="15">
    <location>
        <begin position="549"/>
        <end position="558"/>
    </location>
</feature>
<gene>
    <name evidence="17" type="ORF">FIE12Z_9426</name>
</gene>
<keyword evidence="4 10" id="KW-0575">Peroxidase</keyword>
<dbReference type="Gene3D" id="3.40.50.880">
    <property type="match status" value="1"/>
</dbReference>
<evidence type="ECO:0000256" key="6">
    <source>
        <dbReference type="ARBA" id="ARBA00022723"/>
    </source>
</evidence>
<evidence type="ECO:0000256" key="3">
    <source>
        <dbReference type="ARBA" id="ARBA00012314"/>
    </source>
</evidence>
<dbReference type="GO" id="GO:0042744">
    <property type="term" value="P:hydrogen peroxide catabolic process"/>
    <property type="evidence" value="ECO:0007669"/>
    <property type="project" value="UniProtKB-UniRule"/>
</dbReference>
<dbReference type="PIRSF" id="PIRSF038927">
    <property type="entry name" value="Catalase_clade2"/>
    <property type="match status" value="1"/>
</dbReference>
<evidence type="ECO:0000256" key="13">
    <source>
        <dbReference type="RuleBase" id="RU000498"/>
    </source>
</evidence>
<keyword evidence="7 10" id="KW-0560">Oxidoreductase</keyword>
<comment type="function">
    <text evidence="10">Occurs in almost all aerobically respiring organisms and serves to protect cells from the toxic effects of hydrogen peroxide.</text>
</comment>
<feature type="binding site" description="axial binding residue" evidence="12">
    <location>
        <position position="405"/>
    </location>
    <ligand>
        <name>heme</name>
        <dbReference type="ChEBI" id="CHEBI:30413"/>
    </ligand>
    <ligandPart>
        <name>Fe</name>
        <dbReference type="ChEBI" id="CHEBI:18248"/>
    </ligandPart>
</feature>
<evidence type="ECO:0000256" key="5">
    <source>
        <dbReference type="ARBA" id="ARBA00022617"/>
    </source>
</evidence>
<dbReference type="PRINTS" id="PR00067">
    <property type="entry name" value="CATALASE"/>
</dbReference>
<dbReference type="AlphaFoldDB" id="A0A395MER4"/>
<dbReference type="InterPro" id="IPR018028">
    <property type="entry name" value="Catalase"/>
</dbReference>
<dbReference type="PROSITE" id="PS00437">
    <property type="entry name" value="CATALASE_1"/>
    <property type="match status" value="1"/>
</dbReference>
<evidence type="ECO:0000256" key="8">
    <source>
        <dbReference type="ARBA" id="ARBA00023004"/>
    </source>
</evidence>
<dbReference type="EC" id="1.11.1.6" evidence="3 10"/>
<evidence type="ECO:0000313" key="18">
    <source>
        <dbReference type="Proteomes" id="UP000265631"/>
    </source>
</evidence>
<proteinExistence type="inferred from homology"/>
<dbReference type="GO" id="GO:0020037">
    <property type="term" value="F:heme binding"/>
    <property type="evidence" value="ECO:0007669"/>
    <property type="project" value="UniProtKB-UniRule"/>
</dbReference>
<feature type="active site" evidence="11">
    <location>
        <position position="191"/>
    </location>
</feature>
<dbReference type="Proteomes" id="UP000265631">
    <property type="component" value="Unassembled WGS sequence"/>
</dbReference>
<dbReference type="CDD" id="cd03132">
    <property type="entry name" value="GATase1_catalase"/>
    <property type="match status" value="1"/>
</dbReference>
<dbReference type="Gene3D" id="1.20.1370.20">
    <property type="match status" value="1"/>
</dbReference>
<evidence type="ECO:0000256" key="12">
    <source>
        <dbReference type="PIRSR" id="PIRSR038927-2"/>
    </source>
</evidence>